<keyword evidence="4" id="KW-1185">Reference proteome</keyword>
<organism evidence="1 3">
    <name type="scientific">Punica granatum</name>
    <name type="common">Pomegranate</name>
    <dbReference type="NCBI Taxonomy" id="22663"/>
    <lineage>
        <taxon>Eukaryota</taxon>
        <taxon>Viridiplantae</taxon>
        <taxon>Streptophyta</taxon>
        <taxon>Embryophyta</taxon>
        <taxon>Tracheophyta</taxon>
        <taxon>Spermatophyta</taxon>
        <taxon>Magnoliopsida</taxon>
        <taxon>eudicotyledons</taxon>
        <taxon>Gunneridae</taxon>
        <taxon>Pentapetalae</taxon>
        <taxon>rosids</taxon>
        <taxon>malvids</taxon>
        <taxon>Myrtales</taxon>
        <taxon>Lythraceae</taxon>
        <taxon>Punica</taxon>
    </lineage>
</organism>
<accession>A0A218XHQ0</accession>
<name>A0A218XHQ0_PUNGR</name>
<evidence type="ECO:0000313" key="4">
    <source>
        <dbReference type="Proteomes" id="UP000233551"/>
    </source>
</evidence>
<sequence>MISWALGFAGSGWCKARTSTFSRMSYERKIPGESGPFAAGMVLGKPKWIMQCDQSLSPQPLRSLGLIGMDFVHQRIIKRVSRPCLCVERAYFSGSGLTRETKMNFERQSETCSMVLVVLRCVQACFRVLFTCSWIRRPESPVRKASTNVRECPDLSRRLLKCAQRCH</sequence>
<dbReference type="AlphaFoldDB" id="A0A218XHQ0"/>
<evidence type="ECO:0000313" key="3">
    <source>
        <dbReference type="Proteomes" id="UP000197138"/>
    </source>
</evidence>
<comment type="caution">
    <text evidence="1">The sequence shown here is derived from an EMBL/GenBank/DDBJ whole genome shotgun (WGS) entry which is preliminary data.</text>
</comment>
<dbReference type="Proteomes" id="UP000197138">
    <property type="component" value="Unassembled WGS sequence"/>
</dbReference>
<reference evidence="3" key="1">
    <citation type="journal article" date="2017" name="Plant J.">
        <title>The pomegranate (Punica granatum L.) genome and the genomics of punicalagin biosynthesis.</title>
        <authorList>
            <person name="Qin G."/>
            <person name="Xu C."/>
            <person name="Ming R."/>
            <person name="Tang H."/>
            <person name="Guyot R."/>
            <person name="Kramer E.M."/>
            <person name="Hu Y."/>
            <person name="Yi X."/>
            <person name="Qi Y."/>
            <person name="Xu X."/>
            <person name="Gao Z."/>
            <person name="Pan H."/>
            <person name="Jian J."/>
            <person name="Tian Y."/>
            <person name="Yue Z."/>
            <person name="Xu Y."/>
        </authorList>
    </citation>
    <scope>NUCLEOTIDE SEQUENCE [LARGE SCALE GENOMIC DNA]</scope>
    <source>
        <strain evidence="3">cv. Dabenzi</strain>
    </source>
</reference>
<proteinExistence type="predicted"/>
<gene>
    <name evidence="1" type="ORF">CDL15_Pgr011641</name>
    <name evidence="2" type="ORF">CRG98_029404</name>
</gene>
<reference evidence="2 4" key="3">
    <citation type="submission" date="2017-11" db="EMBL/GenBank/DDBJ databases">
        <title>De-novo sequencing of pomegranate (Punica granatum L.) genome.</title>
        <authorList>
            <person name="Akparov Z."/>
            <person name="Amiraslanov A."/>
            <person name="Hajiyeva S."/>
            <person name="Abbasov M."/>
            <person name="Kaur K."/>
            <person name="Hamwieh A."/>
            <person name="Solovyev V."/>
            <person name="Salamov A."/>
            <person name="Braich B."/>
            <person name="Kosarev P."/>
            <person name="Mahmoud A."/>
            <person name="Hajiyev E."/>
            <person name="Babayeva S."/>
            <person name="Izzatullayeva V."/>
            <person name="Mammadov A."/>
            <person name="Mammadov A."/>
            <person name="Sharifova S."/>
            <person name="Ojaghi J."/>
            <person name="Eynullazada K."/>
            <person name="Bayramov B."/>
            <person name="Abdulazimova A."/>
            <person name="Shahmuradov I."/>
        </authorList>
    </citation>
    <scope>NUCLEOTIDE SEQUENCE [LARGE SCALE GENOMIC DNA]</scope>
    <source>
        <strain evidence="2">AG2017</strain>
        <strain evidence="4">cv. AG2017</strain>
        <tissue evidence="2">Leaf</tissue>
    </source>
</reference>
<dbReference type="EMBL" id="PGOL01002139">
    <property type="protein sequence ID" value="PKI50221.1"/>
    <property type="molecule type" value="Genomic_DNA"/>
</dbReference>
<dbReference type="EMBL" id="MTKT01001770">
    <property type="protein sequence ID" value="OWM84256.1"/>
    <property type="molecule type" value="Genomic_DNA"/>
</dbReference>
<protein>
    <submittedName>
        <fullName evidence="1">Uncharacterized protein</fullName>
    </submittedName>
</protein>
<reference evidence="1" key="2">
    <citation type="submission" date="2017-06" db="EMBL/GenBank/DDBJ databases">
        <title>The pomegranate genome and the genomics of punicalagin biosynthesis.</title>
        <authorList>
            <person name="Xu C."/>
        </authorList>
    </citation>
    <scope>NUCLEOTIDE SEQUENCE [LARGE SCALE GENOMIC DNA]</scope>
    <source>
        <tissue evidence="1">Fresh leaf</tissue>
    </source>
</reference>
<evidence type="ECO:0000313" key="2">
    <source>
        <dbReference type="EMBL" id="PKI50221.1"/>
    </source>
</evidence>
<evidence type="ECO:0000313" key="1">
    <source>
        <dbReference type="EMBL" id="OWM84256.1"/>
    </source>
</evidence>
<dbReference type="Proteomes" id="UP000233551">
    <property type="component" value="Unassembled WGS sequence"/>
</dbReference>